<dbReference type="AlphaFoldDB" id="C1C1L2"/>
<feature type="chain" id="PRO_5002907597" description="Ferritin" evidence="6">
    <location>
        <begin position="21"/>
        <end position="225"/>
    </location>
</feature>
<dbReference type="Gene3D" id="1.20.1260.10">
    <property type="match status" value="1"/>
</dbReference>
<dbReference type="GO" id="GO:0008199">
    <property type="term" value="F:ferric iron binding"/>
    <property type="evidence" value="ECO:0007669"/>
    <property type="project" value="InterPro"/>
</dbReference>
<dbReference type="GO" id="GO:0006826">
    <property type="term" value="P:iron ion transport"/>
    <property type="evidence" value="ECO:0007669"/>
    <property type="project" value="InterPro"/>
</dbReference>
<protein>
    <recommendedName>
        <fullName evidence="5">Ferritin</fullName>
    </recommendedName>
</protein>
<keyword evidence="6" id="KW-0732">Signal</keyword>
<dbReference type="InterPro" id="IPR008331">
    <property type="entry name" value="Ferritin_DPS_dom"/>
</dbReference>
<dbReference type="SUPFAM" id="SSF47240">
    <property type="entry name" value="Ferritin-like"/>
    <property type="match status" value="1"/>
</dbReference>
<feature type="signal peptide" evidence="6">
    <location>
        <begin position="1"/>
        <end position="20"/>
    </location>
</feature>
<evidence type="ECO:0000256" key="4">
    <source>
        <dbReference type="ARBA" id="ARBA00023004"/>
    </source>
</evidence>
<feature type="domain" description="Ferritin-like diiron" evidence="7">
    <location>
        <begin position="47"/>
        <end position="208"/>
    </location>
</feature>
<evidence type="ECO:0000256" key="5">
    <source>
        <dbReference type="RuleBase" id="RU361145"/>
    </source>
</evidence>
<evidence type="ECO:0000256" key="6">
    <source>
        <dbReference type="SAM" id="SignalP"/>
    </source>
</evidence>
<dbReference type="GO" id="GO:0006879">
    <property type="term" value="P:intracellular iron ion homeostasis"/>
    <property type="evidence" value="ECO:0007669"/>
    <property type="project" value="UniProtKB-KW"/>
</dbReference>
<evidence type="ECO:0000256" key="1">
    <source>
        <dbReference type="ARBA" id="ARBA00007513"/>
    </source>
</evidence>
<dbReference type="InterPro" id="IPR001519">
    <property type="entry name" value="Ferritin"/>
</dbReference>
<keyword evidence="3 5" id="KW-0479">Metal-binding</keyword>
<evidence type="ECO:0000313" key="8">
    <source>
        <dbReference type="EMBL" id="ACO15165.1"/>
    </source>
</evidence>
<sequence length="225" mass="25650">MRSSVLLLCLLSISWARVNGNTCQAHSEDQCGQPGIGWNSGLCNSIHGGIKGNTHNLSVLINRHFSESFKFMLMASYFNSAEINRLGFHKFFQEYSDRLWSNGKDVLKYTLSRGTTMDTNLQVSSLDMPNYKGEVLSMSTSLDMMKKLIQDTRLVYKHAANKHVATDNPEKESYDPPLLHFLEEKLMEDYSDRIRDLAGKLNVLARIARNDKTKFMGFHLFDKSL</sequence>
<reference evidence="8" key="1">
    <citation type="submission" date="2009-03" db="EMBL/GenBank/DDBJ databases">
        <title>Caligus clemensi ESTs and full-length cDNAs.</title>
        <authorList>
            <person name="Yasuike M."/>
            <person name="von Schalburg K."/>
            <person name="Cooper G."/>
            <person name="Leong J."/>
            <person name="Jones S.R.M."/>
            <person name="Koop B.F."/>
        </authorList>
    </citation>
    <scope>NUCLEOTIDE SEQUENCE</scope>
    <source>
        <tissue evidence="8">Whole</tissue>
    </source>
</reference>
<evidence type="ECO:0000256" key="2">
    <source>
        <dbReference type="ARBA" id="ARBA00022434"/>
    </source>
</evidence>
<proteinExistence type="evidence at transcript level"/>
<dbReference type="EMBL" id="BT080741">
    <property type="protein sequence ID" value="ACO15165.1"/>
    <property type="molecule type" value="mRNA"/>
</dbReference>
<dbReference type="InterPro" id="IPR012347">
    <property type="entry name" value="Ferritin-like"/>
</dbReference>
<comment type="similarity">
    <text evidence="1 5">Belongs to the ferritin family.</text>
</comment>
<dbReference type="GO" id="GO:0008198">
    <property type="term" value="F:ferrous iron binding"/>
    <property type="evidence" value="ECO:0007669"/>
    <property type="project" value="TreeGrafter"/>
</dbReference>
<keyword evidence="2 5" id="KW-0409">Iron storage</keyword>
<gene>
    <name evidence="8" type="primary">FRIL</name>
</gene>
<dbReference type="InterPro" id="IPR009078">
    <property type="entry name" value="Ferritin-like_SF"/>
</dbReference>
<evidence type="ECO:0000256" key="3">
    <source>
        <dbReference type="ARBA" id="ARBA00022723"/>
    </source>
</evidence>
<organism evidence="8">
    <name type="scientific">Caligus clemensi</name>
    <name type="common">Sea louse</name>
    <dbReference type="NCBI Taxonomy" id="344056"/>
    <lineage>
        <taxon>Eukaryota</taxon>
        <taxon>Metazoa</taxon>
        <taxon>Ecdysozoa</taxon>
        <taxon>Arthropoda</taxon>
        <taxon>Crustacea</taxon>
        <taxon>Multicrustacea</taxon>
        <taxon>Hexanauplia</taxon>
        <taxon>Copepoda</taxon>
        <taxon>Siphonostomatoida</taxon>
        <taxon>Caligidae</taxon>
        <taxon>Caligus</taxon>
    </lineage>
</organism>
<dbReference type="PROSITE" id="PS50905">
    <property type="entry name" value="FERRITIN_LIKE"/>
    <property type="match status" value="1"/>
</dbReference>
<keyword evidence="4 5" id="KW-0408">Iron</keyword>
<dbReference type="Pfam" id="PF00210">
    <property type="entry name" value="Ferritin"/>
    <property type="match status" value="1"/>
</dbReference>
<evidence type="ECO:0000259" key="7">
    <source>
        <dbReference type="PROSITE" id="PS50905"/>
    </source>
</evidence>
<dbReference type="PANTHER" id="PTHR11431">
    <property type="entry name" value="FERRITIN"/>
    <property type="match status" value="1"/>
</dbReference>
<name>C1C1L2_CALCM</name>
<accession>C1C1L2</accession>
<dbReference type="InterPro" id="IPR009040">
    <property type="entry name" value="Ferritin-like_diiron"/>
</dbReference>
<comment type="function">
    <text evidence="5">Stores iron in a soluble, non-toxic, readily available form. Important for iron homeostasis. Iron is taken up in the ferrous form and deposited as ferric hydroxides after oxidation.</text>
</comment>
<dbReference type="GO" id="GO:0005737">
    <property type="term" value="C:cytoplasm"/>
    <property type="evidence" value="ECO:0007669"/>
    <property type="project" value="TreeGrafter"/>
</dbReference>
<dbReference type="PANTHER" id="PTHR11431:SF51">
    <property type="entry name" value="FERRITIN"/>
    <property type="match status" value="1"/>
</dbReference>